<dbReference type="Gene3D" id="2.60.40.3960">
    <property type="entry name" value="Velvet domain"/>
    <property type="match status" value="1"/>
</dbReference>
<evidence type="ECO:0000256" key="4">
    <source>
        <dbReference type="ARBA" id="ARBA00023015"/>
    </source>
</evidence>
<evidence type="ECO:0000313" key="10">
    <source>
        <dbReference type="EMBL" id="KAF2672283.1"/>
    </source>
</evidence>
<dbReference type="GO" id="GO:0051176">
    <property type="term" value="P:positive regulation of sulfur metabolic process"/>
    <property type="evidence" value="ECO:0007669"/>
    <property type="project" value="UniProtKB-ARBA"/>
</dbReference>
<feature type="region of interest" description="Disordered" evidence="8">
    <location>
        <begin position="263"/>
        <end position="545"/>
    </location>
</feature>
<organism evidence="10 11">
    <name type="scientific">Microthyrium microscopicum</name>
    <dbReference type="NCBI Taxonomy" id="703497"/>
    <lineage>
        <taxon>Eukaryota</taxon>
        <taxon>Fungi</taxon>
        <taxon>Dikarya</taxon>
        <taxon>Ascomycota</taxon>
        <taxon>Pezizomycotina</taxon>
        <taxon>Dothideomycetes</taxon>
        <taxon>Dothideomycetes incertae sedis</taxon>
        <taxon>Microthyriales</taxon>
        <taxon>Microthyriaceae</taxon>
        <taxon>Microthyrium</taxon>
    </lineage>
</organism>
<protein>
    <recommendedName>
        <fullName evidence="9">Velvet domain-containing protein</fullName>
    </recommendedName>
</protein>
<dbReference type="EMBL" id="MU004232">
    <property type="protein sequence ID" value="KAF2672283.1"/>
    <property type="molecule type" value="Genomic_DNA"/>
</dbReference>
<gene>
    <name evidence="10" type="ORF">BT63DRAFT_192942</name>
</gene>
<evidence type="ECO:0000256" key="1">
    <source>
        <dbReference type="ARBA" id="ARBA00004123"/>
    </source>
</evidence>
<dbReference type="PANTHER" id="PTHR33572:SF14">
    <property type="entry name" value="DEVELOPMENTAL AND SECONDARY METABOLISM REGULATOR VEA"/>
    <property type="match status" value="1"/>
</dbReference>
<dbReference type="GO" id="GO:0034250">
    <property type="term" value="P:positive regulation of amide metabolic process"/>
    <property type="evidence" value="ECO:0007669"/>
    <property type="project" value="UniProtKB-ARBA"/>
</dbReference>
<comment type="subcellular location">
    <subcellularLocation>
        <location evidence="2">Cytoplasm</location>
    </subcellularLocation>
    <subcellularLocation>
        <location evidence="1">Nucleus</location>
    </subcellularLocation>
</comment>
<evidence type="ECO:0000313" key="11">
    <source>
        <dbReference type="Proteomes" id="UP000799302"/>
    </source>
</evidence>
<dbReference type="GO" id="GO:0043455">
    <property type="term" value="P:regulation of secondary metabolic process"/>
    <property type="evidence" value="ECO:0007669"/>
    <property type="project" value="UniProtKB-ARBA"/>
</dbReference>
<dbReference type="InterPro" id="IPR037525">
    <property type="entry name" value="Velvet_dom"/>
</dbReference>
<sequence>MNAARSEKIGINSLLTGNMSAATMAMPNPEVNGHASRARKEAGTVEVANETYATSSRITRQGRRITYHARVIQQPDRARACGSGAKSCADRRPVDPPPIIELKVFEGGPECEKDITYEYLANFFVFATLENARHIATGRGPGSTSTVPVLTGSPVAGMALLERPTPAGYFIFPDLSVRHEGKYRLNFSLYEELKDNKDMDSETPDNAEVMKSAHVSHRLEVKTAPFTVFSAKKFPGLTTSTTLSQMFAEQGCRVRIRRDVRMRRRDPQTVKGGQYDDVEEDPYFDRRRVSATPDAYSAQPNAGTPHPPPADNMERPRSSSIVSSVHGHARRPSTEQAHPQYQHNGYAHSPQVPQGQYPMAQQWPQHQQMQQPYMPPPQATAYSQPQYQPPPQAMAPQYGYAAPYQQEHHHSRQNSLEYPSSMHSSGPSRANSTPQPQVQQPPMQQPQYYGSQAYGAPTGHTQPPQLSPIHPGPHSMGLQAPPAPSYAPPAIPPQDVRAPSHHQPNGYHSQPGPVNANKRDFASTFDTQPLEQPLRHGARPIASGLDAAYSHSYQIEPQVSSPSEDDITLDSMTYRRADGTARRRPLPHLGQA</sequence>
<name>A0A6A6ULF1_9PEZI</name>
<dbReference type="Pfam" id="PF11754">
    <property type="entry name" value="Velvet"/>
    <property type="match status" value="2"/>
</dbReference>
<dbReference type="GO" id="GO:0005634">
    <property type="term" value="C:nucleus"/>
    <property type="evidence" value="ECO:0007669"/>
    <property type="project" value="UniProtKB-SubCell"/>
</dbReference>
<keyword evidence="5" id="KW-0804">Transcription</keyword>
<evidence type="ECO:0000256" key="2">
    <source>
        <dbReference type="ARBA" id="ARBA00004496"/>
    </source>
</evidence>
<dbReference type="OrthoDB" id="5384689at2759"/>
<feature type="compositionally biased region" description="Polar residues" evidence="8">
    <location>
        <begin position="413"/>
        <end position="433"/>
    </location>
</feature>
<dbReference type="GO" id="GO:0005737">
    <property type="term" value="C:cytoplasm"/>
    <property type="evidence" value="ECO:0007669"/>
    <property type="project" value="UniProtKB-SubCell"/>
</dbReference>
<evidence type="ECO:0000256" key="7">
    <source>
        <dbReference type="ARBA" id="ARBA00038005"/>
    </source>
</evidence>
<evidence type="ECO:0000259" key="9">
    <source>
        <dbReference type="PROSITE" id="PS51821"/>
    </source>
</evidence>
<feature type="compositionally biased region" description="Pro residues" evidence="8">
    <location>
        <begin position="481"/>
        <end position="492"/>
    </location>
</feature>
<keyword evidence="4" id="KW-0805">Transcription regulation</keyword>
<feature type="compositionally biased region" description="Polar residues" evidence="8">
    <location>
        <begin position="334"/>
        <end position="343"/>
    </location>
</feature>
<accession>A0A6A6ULF1</accession>
<dbReference type="InterPro" id="IPR038491">
    <property type="entry name" value="Velvet_dom_sf"/>
</dbReference>
<dbReference type="AlphaFoldDB" id="A0A6A6ULF1"/>
<dbReference type="PROSITE" id="PS51821">
    <property type="entry name" value="VELVET"/>
    <property type="match status" value="1"/>
</dbReference>
<evidence type="ECO:0000256" key="6">
    <source>
        <dbReference type="ARBA" id="ARBA00023242"/>
    </source>
</evidence>
<comment type="similarity">
    <text evidence="7">Belongs to the velvet family. VeA subfamily.</text>
</comment>
<keyword evidence="6" id="KW-0539">Nucleus</keyword>
<feature type="compositionally biased region" description="Low complexity" evidence="8">
    <location>
        <begin position="394"/>
        <end position="405"/>
    </location>
</feature>
<dbReference type="Proteomes" id="UP000799302">
    <property type="component" value="Unassembled WGS sequence"/>
</dbReference>
<dbReference type="FunFam" id="2.60.40.3960:FF:000001">
    <property type="entry name" value="Sexual development activator VeA"/>
    <property type="match status" value="1"/>
</dbReference>
<reference evidence="10" key="1">
    <citation type="journal article" date="2020" name="Stud. Mycol.">
        <title>101 Dothideomycetes genomes: a test case for predicting lifestyles and emergence of pathogens.</title>
        <authorList>
            <person name="Haridas S."/>
            <person name="Albert R."/>
            <person name="Binder M."/>
            <person name="Bloem J."/>
            <person name="Labutti K."/>
            <person name="Salamov A."/>
            <person name="Andreopoulos B."/>
            <person name="Baker S."/>
            <person name="Barry K."/>
            <person name="Bills G."/>
            <person name="Bluhm B."/>
            <person name="Cannon C."/>
            <person name="Castanera R."/>
            <person name="Culley D."/>
            <person name="Daum C."/>
            <person name="Ezra D."/>
            <person name="Gonzalez J."/>
            <person name="Henrissat B."/>
            <person name="Kuo A."/>
            <person name="Liang C."/>
            <person name="Lipzen A."/>
            <person name="Lutzoni F."/>
            <person name="Magnuson J."/>
            <person name="Mondo S."/>
            <person name="Nolan M."/>
            <person name="Ohm R."/>
            <person name="Pangilinan J."/>
            <person name="Park H.-J."/>
            <person name="Ramirez L."/>
            <person name="Alfaro M."/>
            <person name="Sun H."/>
            <person name="Tritt A."/>
            <person name="Yoshinaga Y."/>
            <person name="Zwiers L.-H."/>
            <person name="Turgeon B."/>
            <person name="Goodwin S."/>
            <person name="Spatafora J."/>
            <person name="Crous P."/>
            <person name="Grigoriev I."/>
        </authorList>
    </citation>
    <scope>NUCLEOTIDE SEQUENCE</scope>
    <source>
        <strain evidence="10">CBS 115976</strain>
    </source>
</reference>
<feature type="domain" description="Velvet" evidence="9">
    <location>
        <begin position="62"/>
        <end position="257"/>
    </location>
</feature>
<evidence type="ECO:0000256" key="5">
    <source>
        <dbReference type="ARBA" id="ARBA00023163"/>
    </source>
</evidence>
<proteinExistence type="inferred from homology"/>
<dbReference type="PANTHER" id="PTHR33572">
    <property type="entry name" value="SPORE DEVELOPMENT REGULATOR VOSA"/>
    <property type="match status" value="1"/>
</dbReference>
<evidence type="ECO:0000256" key="8">
    <source>
        <dbReference type="SAM" id="MobiDB-lite"/>
    </source>
</evidence>
<feature type="compositionally biased region" description="Low complexity" evidence="8">
    <location>
        <begin position="434"/>
        <end position="447"/>
    </location>
</feature>
<keyword evidence="3" id="KW-0963">Cytoplasm</keyword>
<dbReference type="InterPro" id="IPR021740">
    <property type="entry name" value="Velvet"/>
</dbReference>
<evidence type="ECO:0000256" key="3">
    <source>
        <dbReference type="ARBA" id="ARBA00022490"/>
    </source>
</evidence>
<feature type="compositionally biased region" description="Low complexity" evidence="8">
    <location>
        <begin position="356"/>
        <end position="372"/>
    </location>
</feature>
<keyword evidence="11" id="KW-1185">Reference proteome</keyword>